<dbReference type="GO" id="GO:0020037">
    <property type="term" value="F:heme binding"/>
    <property type="evidence" value="ECO:0007669"/>
    <property type="project" value="InterPro"/>
</dbReference>
<evidence type="ECO:0000256" key="1">
    <source>
        <dbReference type="ARBA" id="ARBA00022617"/>
    </source>
</evidence>
<dbReference type="SUPFAM" id="SSF46626">
    <property type="entry name" value="Cytochrome c"/>
    <property type="match status" value="1"/>
</dbReference>
<reference evidence="6 7" key="1">
    <citation type="submission" date="2020-04" db="EMBL/GenBank/DDBJ databases">
        <title>Azohydromonas sp. isolated from soil.</title>
        <authorList>
            <person name="Dahal R.H."/>
        </authorList>
    </citation>
    <scope>NUCLEOTIDE SEQUENCE [LARGE SCALE GENOMIC DNA]</scope>
    <source>
        <strain evidence="6 7">G-1-1-14</strain>
    </source>
</reference>
<keyword evidence="2 4" id="KW-0479">Metal-binding</keyword>
<dbReference type="InterPro" id="IPR009056">
    <property type="entry name" value="Cyt_c-like_dom"/>
</dbReference>
<organism evidence="6 7">
    <name type="scientific">Azohydromonas caseinilytica</name>
    <dbReference type="NCBI Taxonomy" id="2728836"/>
    <lineage>
        <taxon>Bacteria</taxon>
        <taxon>Pseudomonadati</taxon>
        <taxon>Pseudomonadota</taxon>
        <taxon>Betaproteobacteria</taxon>
        <taxon>Burkholderiales</taxon>
        <taxon>Sphaerotilaceae</taxon>
        <taxon>Azohydromonas</taxon>
    </lineage>
</organism>
<dbReference type="InterPro" id="IPR036909">
    <property type="entry name" value="Cyt_c-like_dom_sf"/>
</dbReference>
<keyword evidence="1 4" id="KW-0349">Heme</keyword>
<feature type="domain" description="Cytochrome c" evidence="5">
    <location>
        <begin position="51"/>
        <end position="142"/>
    </location>
</feature>
<evidence type="ECO:0000259" key="5">
    <source>
        <dbReference type="PROSITE" id="PS51007"/>
    </source>
</evidence>
<sequence length="142" mass="15227">MCLHRRARRVGEHQRRARLTALGPAGLLLLALAGCDRSVPPDARFQTVPQADARRGQALLARHQCGACHVIPEVPGAAGRSGPTLEHFGRRSYIAGAVPNTPELLQRWLQDPPALVPGTAMPAMGVSPEAARDMAAYLMALR</sequence>
<dbReference type="Pfam" id="PF00034">
    <property type="entry name" value="Cytochrom_C"/>
    <property type="match status" value="1"/>
</dbReference>
<proteinExistence type="predicted"/>
<comment type="caution">
    <text evidence="6">The sequence shown here is derived from an EMBL/GenBank/DDBJ whole genome shotgun (WGS) entry which is preliminary data.</text>
</comment>
<dbReference type="PROSITE" id="PS51007">
    <property type="entry name" value="CYTC"/>
    <property type="match status" value="1"/>
</dbReference>
<evidence type="ECO:0000256" key="2">
    <source>
        <dbReference type="ARBA" id="ARBA00022723"/>
    </source>
</evidence>
<evidence type="ECO:0000256" key="4">
    <source>
        <dbReference type="PROSITE-ProRule" id="PRU00433"/>
    </source>
</evidence>
<evidence type="ECO:0000313" key="7">
    <source>
        <dbReference type="Proteomes" id="UP000574067"/>
    </source>
</evidence>
<dbReference type="GO" id="GO:0046872">
    <property type="term" value="F:metal ion binding"/>
    <property type="evidence" value="ECO:0007669"/>
    <property type="project" value="UniProtKB-KW"/>
</dbReference>
<dbReference type="Gene3D" id="1.10.760.10">
    <property type="entry name" value="Cytochrome c-like domain"/>
    <property type="match status" value="1"/>
</dbReference>
<evidence type="ECO:0000256" key="3">
    <source>
        <dbReference type="ARBA" id="ARBA00023004"/>
    </source>
</evidence>
<protein>
    <submittedName>
        <fullName evidence="6">C-type cytochrome</fullName>
    </submittedName>
</protein>
<dbReference type="PROSITE" id="PS51257">
    <property type="entry name" value="PROKAR_LIPOPROTEIN"/>
    <property type="match status" value="1"/>
</dbReference>
<dbReference type="GO" id="GO:0009055">
    <property type="term" value="F:electron transfer activity"/>
    <property type="evidence" value="ECO:0007669"/>
    <property type="project" value="InterPro"/>
</dbReference>
<dbReference type="EMBL" id="JABBFW010000011">
    <property type="protein sequence ID" value="NML16577.1"/>
    <property type="molecule type" value="Genomic_DNA"/>
</dbReference>
<dbReference type="Proteomes" id="UP000574067">
    <property type="component" value="Unassembled WGS sequence"/>
</dbReference>
<gene>
    <name evidence="6" type="ORF">HHL10_16465</name>
</gene>
<dbReference type="AlphaFoldDB" id="A0A848F8W1"/>
<name>A0A848F8W1_9BURK</name>
<accession>A0A848F8W1</accession>
<keyword evidence="7" id="KW-1185">Reference proteome</keyword>
<evidence type="ECO:0000313" key="6">
    <source>
        <dbReference type="EMBL" id="NML16577.1"/>
    </source>
</evidence>
<keyword evidence="3 4" id="KW-0408">Iron</keyword>